<evidence type="ECO:0000313" key="3">
    <source>
        <dbReference type="Proteomes" id="UP001515480"/>
    </source>
</evidence>
<feature type="region of interest" description="Disordered" evidence="1">
    <location>
        <begin position="34"/>
        <end position="56"/>
    </location>
</feature>
<evidence type="ECO:0000313" key="2">
    <source>
        <dbReference type="EMBL" id="KAL1525948.1"/>
    </source>
</evidence>
<accession>A0AB34JUY2</accession>
<dbReference type="PANTHER" id="PTHR39474">
    <property type="entry name" value="UNNAMED PRODUCT"/>
    <property type="match status" value="1"/>
</dbReference>
<dbReference type="Proteomes" id="UP001515480">
    <property type="component" value="Unassembled WGS sequence"/>
</dbReference>
<dbReference type="EMBL" id="JBGBPQ010000004">
    <property type="protein sequence ID" value="KAL1525948.1"/>
    <property type="molecule type" value="Genomic_DNA"/>
</dbReference>
<evidence type="ECO:0000256" key="1">
    <source>
        <dbReference type="SAM" id="MobiDB-lite"/>
    </source>
</evidence>
<proteinExistence type="predicted"/>
<dbReference type="PANTHER" id="PTHR39474:SF1">
    <property type="entry name" value="FUNGAL SPECIFIC TRANSCRIPTION FACTOR"/>
    <property type="match status" value="1"/>
</dbReference>
<protein>
    <submittedName>
        <fullName evidence="2">Uncharacterized protein</fullName>
    </submittedName>
</protein>
<sequence>MGCPCADCQCGEDCQCAPGAPGCDPCGRFQQAKQEAAASADPAPDAPPAPLLALPSPEDVSRKIDLDVTTGQAVVLDRLGPVVVNTDGTLSRVSNWEELSAQEQEATKRRISKRNVERLRAFRDAGELKGEVVSALQPSEP</sequence>
<reference evidence="2 3" key="1">
    <citation type="journal article" date="2024" name="Science">
        <title>Giant polyketide synthase enzymes in the biosynthesis of giant marine polyether toxins.</title>
        <authorList>
            <person name="Fallon T.R."/>
            <person name="Shende V.V."/>
            <person name="Wierzbicki I.H."/>
            <person name="Pendleton A.L."/>
            <person name="Watervoot N.F."/>
            <person name="Auber R.P."/>
            <person name="Gonzalez D.J."/>
            <person name="Wisecaver J.H."/>
            <person name="Moore B.S."/>
        </authorList>
    </citation>
    <scope>NUCLEOTIDE SEQUENCE [LARGE SCALE GENOMIC DNA]</scope>
    <source>
        <strain evidence="2 3">12B1</strain>
    </source>
</reference>
<organism evidence="2 3">
    <name type="scientific">Prymnesium parvum</name>
    <name type="common">Toxic golden alga</name>
    <dbReference type="NCBI Taxonomy" id="97485"/>
    <lineage>
        <taxon>Eukaryota</taxon>
        <taxon>Haptista</taxon>
        <taxon>Haptophyta</taxon>
        <taxon>Prymnesiophyceae</taxon>
        <taxon>Prymnesiales</taxon>
        <taxon>Prymnesiaceae</taxon>
        <taxon>Prymnesium</taxon>
    </lineage>
</organism>
<comment type="caution">
    <text evidence="2">The sequence shown here is derived from an EMBL/GenBank/DDBJ whole genome shotgun (WGS) entry which is preliminary data.</text>
</comment>
<name>A0AB34JUY2_PRYPA</name>
<gene>
    <name evidence="2" type="ORF">AB1Y20_020774</name>
</gene>
<keyword evidence="3" id="KW-1185">Reference proteome</keyword>
<dbReference type="AlphaFoldDB" id="A0AB34JUY2"/>